<evidence type="ECO:0000313" key="1">
    <source>
        <dbReference type="EMBL" id="WGW03629.1"/>
    </source>
</evidence>
<dbReference type="Proteomes" id="UP001241605">
    <property type="component" value="Chromosome"/>
</dbReference>
<keyword evidence="2" id="KW-1185">Reference proteome</keyword>
<organism evidence="1 2">
    <name type="scientific">Tropicibacter oceani</name>
    <dbReference type="NCBI Taxonomy" id="3058420"/>
    <lineage>
        <taxon>Bacteria</taxon>
        <taxon>Pseudomonadati</taxon>
        <taxon>Pseudomonadota</taxon>
        <taxon>Alphaproteobacteria</taxon>
        <taxon>Rhodobacterales</taxon>
        <taxon>Roseobacteraceae</taxon>
        <taxon>Tropicibacter</taxon>
    </lineage>
</organism>
<reference evidence="1 2" key="1">
    <citation type="submission" date="2023-05" db="EMBL/GenBank/DDBJ databases">
        <title>YMD87, complete Genome.</title>
        <authorList>
            <person name="Zhang J."/>
            <person name="Xu X."/>
        </authorList>
    </citation>
    <scope>NUCLEOTIDE SEQUENCE [LARGE SCALE GENOMIC DNA]</scope>
    <source>
        <strain evidence="1 2">YMD87</strain>
    </source>
</reference>
<name>A0ABY8QG89_9RHOB</name>
<gene>
    <name evidence="1" type="ORF">QF118_17180</name>
</gene>
<dbReference type="RefSeq" id="WP_282300259.1">
    <property type="nucleotide sequence ID" value="NZ_CP124616.1"/>
</dbReference>
<sequence length="287" mass="31727">MPGSKDSTDSAKRALPDLGRKLDHLEGLLGAYLPRRSFLGSEQQRALDCDKPAFSRMRSGQRMVANWELARFVEVFRLSDNGLDYRVFLQPFDDFDAALRRASVGSYGQSATARLREALRRLVPKAQPIVIRRDMRLNVGGIGGAPAQDQILRLRQSNRVCLTIPLAACDERRHLFVLHDFPRARAMSCLMPSLFAPQTAVSGTTVTLPLPGSGHADFFVGGDPGYRCLYGIQCQQDIARMIALEDAETSVPGIRDDQFALLIDILESGALGDKSRVSVTFAEYILD</sequence>
<evidence type="ECO:0008006" key="3">
    <source>
        <dbReference type="Google" id="ProtNLM"/>
    </source>
</evidence>
<dbReference type="EMBL" id="CP124616">
    <property type="protein sequence ID" value="WGW03629.1"/>
    <property type="molecule type" value="Genomic_DNA"/>
</dbReference>
<evidence type="ECO:0000313" key="2">
    <source>
        <dbReference type="Proteomes" id="UP001241605"/>
    </source>
</evidence>
<protein>
    <recommendedName>
        <fullName evidence="3">XRE family transcriptional regulator</fullName>
    </recommendedName>
</protein>
<proteinExistence type="predicted"/>
<accession>A0ABY8QG89</accession>